<dbReference type="SMART" id="SM01040">
    <property type="entry name" value="Bro-N"/>
    <property type="match status" value="1"/>
</dbReference>
<dbReference type="PROSITE" id="PS51750">
    <property type="entry name" value="BRO_N"/>
    <property type="match status" value="1"/>
</dbReference>
<dbReference type="AlphaFoldDB" id="A0A1H9RUA7"/>
<dbReference type="EMBL" id="FOGU01000011">
    <property type="protein sequence ID" value="SES33545.1"/>
    <property type="molecule type" value="Genomic_DNA"/>
</dbReference>
<protein>
    <submittedName>
        <fullName evidence="2">BRO family, N-terminal domain</fullName>
    </submittedName>
</protein>
<dbReference type="EMBL" id="FOGU01000002">
    <property type="protein sequence ID" value="SER75703.1"/>
    <property type="molecule type" value="Genomic_DNA"/>
</dbReference>
<dbReference type="Proteomes" id="UP000198885">
    <property type="component" value="Unassembled WGS sequence"/>
</dbReference>
<dbReference type="Pfam" id="PF02498">
    <property type="entry name" value="Bro-N"/>
    <property type="match status" value="1"/>
</dbReference>
<evidence type="ECO:0000313" key="2">
    <source>
        <dbReference type="EMBL" id="SER75703.1"/>
    </source>
</evidence>
<accession>A0A1H9RUA7</accession>
<evidence type="ECO:0000259" key="1">
    <source>
        <dbReference type="PROSITE" id="PS51750"/>
    </source>
</evidence>
<evidence type="ECO:0000313" key="4">
    <source>
        <dbReference type="Proteomes" id="UP000198885"/>
    </source>
</evidence>
<organism evidence="2 4">
    <name type="scientific">Tranquillimonas rosea</name>
    <dbReference type="NCBI Taxonomy" id="641238"/>
    <lineage>
        <taxon>Bacteria</taxon>
        <taxon>Pseudomonadati</taxon>
        <taxon>Pseudomonadota</taxon>
        <taxon>Alphaproteobacteria</taxon>
        <taxon>Rhodobacterales</taxon>
        <taxon>Roseobacteraceae</taxon>
        <taxon>Tranquillimonas</taxon>
    </lineage>
</organism>
<dbReference type="OrthoDB" id="9808959at2"/>
<sequence length="218" mass="24903">MSQQTATAAQSDNWKETIMTANVTLNINTFCPLPIWIPTVKDDRDGAWFILTDQLRKLLELPKDFDHEEMLDLDEWSRRPLELGQGENREFQLISESGLYKLILLSDARPVQAFKSWVLHTVAPSLAEDGLFKMGEEAFFHAPEGYDLTQDDIWDEFASDSGSASDLARRYLPELRKWGTAEEGMVCLLDRQPTLLEQNVADAFARKAERQRVPREAA</sequence>
<dbReference type="RefSeq" id="WP_092689410.1">
    <property type="nucleotide sequence ID" value="NZ_FOGU01000002.1"/>
</dbReference>
<dbReference type="InterPro" id="IPR003497">
    <property type="entry name" value="BRO_N_domain"/>
</dbReference>
<keyword evidence="4" id="KW-1185">Reference proteome</keyword>
<evidence type="ECO:0000313" key="3">
    <source>
        <dbReference type="EMBL" id="SES33545.1"/>
    </source>
</evidence>
<gene>
    <name evidence="2" type="ORF">SAMN04490244_102439</name>
    <name evidence="3" type="ORF">SAMN04490244_1113</name>
</gene>
<proteinExistence type="predicted"/>
<dbReference type="STRING" id="641238.SAMN04490244_102439"/>
<feature type="domain" description="Bro-N" evidence="1">
    <location>
        <begin position="34"/>
        <end position="130"/>
    </location>
</feature>
<name>A0A1H9RUA7_9RHOB</name>
<reference evidence="2 4" key="1">
    <citation type="submission" date="2016-10" db="EMBL/GenBank/DDBJ databases">
        <authorList>
            <person name="de Groot N.N."/>
        </authorList>
    </citation>
    <scope>NUCLEOTIDE SEQUENCE [LARGE SCALE GENOMIC DNA]</scope>
    <source>
        <strain evidence="2 4">DSM 23042</strain>
    </source>
</reference>